<evidence type="ECO:0000313" key="7">
    <source>
        <dbReference type="EMBL" id="KJX74828.1"/>
    </source>
</evidence>
<evidence type="ECO:0000256" key="6">
    <source>
        <dbReference type="SAM" id="Phobius"/>
    </source>
</evidence>
<keyword evidence="3 6" id="KW-0812">Transmembrane</keyword>
<feature type="transmembrane region" description="Helical" evidence="6">
    <location>
        <begin position="158"/>
        <end position="176"/>
    </location>
</feature>
<feature type="transmembrane region" description="Helical" evidence="6">
    <location>
        <begin position="546"/>
        <end position="576"/>
    </location>
</feature>
<feature type="transmembrane region" description="Helical" evidence="6">
    <location>
        <begin position="68"/>
        <end position="92"/>
    </location>
</feature>
<evidence type="ECO:0000313" key="8">
    <source>
        <dbReference type="Proteomes" id="UP000053699"/>
    </source>
</evidence>
<evidence type="ECO:0000256" key="5">
    <source>
        <dbReference type="ARBA" id="ARBA00023136"/>
    </source>
</evidence>
<dbReference type="OrthoDB" id="5241646at2"/>
<comment type="caution">
    <text evidence="7">The sequence shown here is derived from an EMBL/GenBank/DDBJ whole genome shotgun (WGS) entry which is preliminary data.</text>
</comment>
<keyword evidence="2" id="KW-1003">Cell membrane</keyword>
<comment type="subcellular location">
    <subcellularLocation>
        <location evidence="1">Cell membrane</location>
        <topology evidence="1">Multi-pass membrane protein</topology>
    </subcellularLocation>
</comment>
<feature type="transmembrane region" description="Helical" evidence="6">
    <location>
        <begin position="311"/>
        <end position="328"/>
    </location>
</feature>
<dbReference type="RefSeq" id="WP_045843546.1">
    <property type="nucleotide sequence ID" value="NZ_CP083405.1"/>
</dbReference>
<dbReference type="AlphaFoldDB" id="A0A0F4EPK8"/>
<feature type="transmembrane region" description="Helical" evidence="6">
    <location>
        <begin position="399"/>
        <end position="417"/>
    </location>
</feature>
<feature type="transmembrane region" description="Helical" evidence="6">
    <location>
        <begin position="596"/>
        <end position="618"/>
    </location>
</feature>
<keyword evidence="5 6" id="KW-0472">Membrane</keyword>
<dbReference type="Proteomes" id="UP000053699">
    <property type="component" value="Unassembled WGS sequence"/>
</dbReference>
<dbReference type="GO" id="GO:0005886">
    <property type="term" value="C:plasma membrane"/>
    <property type="evidence" value="ECO:0007669"/>
    <property type="project" value="UniProtKB-SubCell"/>
</dbReference>
<dbReference type="InterPro" id="IPR019108">
    <property type="entry name" value="Caa3_assmbl_CtaG-rel"/>
</dbReference>
<evidence type="ECO:0000256" key="2">
    <source>
        <dbReference type="ARBA" id="ARBA00022475"/>
    </source>
</evidence>
<proteinExistence type="predicted"/>
<feature type="transmembrane region" description="Helical" evidence="6">
    <location>
        <begin position="211"/>
        <end position="230"/>
    </location>
</feature>
<accession>A0A0F4EPK8</accession>
<keyword evidence="8" id="KW-1185">Reference proteome</keyword>
<sequence>MQTDEPTGTATSPVRIPSLISLRTTLMVAGLLGNVVAIAAYGLFSRADRYGAVGNPDPGSFIGVAEPVGYFGALLSSALCLGTLIYFVMTVWPQADGLIDAQAFRIHLAEERVSIGWLAFALAMVVVQAANDSGVTLAELRTGAKLSNAIAASETSRAWIVVAICALLVTLTLRVIIRCSDHFVLLIPTVIGVIATAVTGNAEQGPDHDYATSAVIAFALAVAALSGLKITAAMTGVTPSRAVLIVQVLCGVLALAYGAELAYLLSPGAAMTGSDFGRLGLVAGVLVTLVCLSDCWALIVGRPYSDHQTRLTALAMMAVTAATAAMSVQTAPRFLTHRFTAWDVFLGYELPQPPNIVRFLTVWRFDSLVGTAAIALGIGYIAGFVRVRRAGNAWPVGRLVAWLTGCIALIFTSSSGVRTYGSAMFSVHMAEHMTLNMFIPILLVLGGPVTLALRALSAAGDGQQPGPREWLAWLMHSSVTAFLSHPITTFIGFVGSPYIVYFTPLFNTLVRYHWGHEFMTIHFLLVGYLFYWAIIGIDPGPRRLPYLARIGLLFAMMPFHAFFGIALMTMTSAIGAEFYRSVNLPWLTSIDADQHIGGAIAWGATELPVVIVIVALMAQWARQDHRVAVREDRHADNSYADDDLDAYNAMLRELSRMRR</sequence>
<keyword evidence="4 6" id="KW-1133">Transmembrane helix</keyword>
<evidence type="ECO:0000256" key="4">
    <source>
        <dbReference type="ARBA" id="ARBA00022989"/>
    </source>
</evidence>
<evidence type="ECO:0000256" key="3">
    <source>
        <dbReference type="ARBA" id="ARBA00022692"/>
    </source>
</evidence>
<feature type="transmembrane region" description="Helical" evidence="6">
    <location>
        <begin position="25"/>
        <end position="44"/>
    </location>
</feature>
<evidence type="ECO:0000256" key="1">
    <source>
        <dbReference type="ARBA" id="ARBA00004651"/>
    </source>
</evidence>
<feature type="transmembrane region" description="Helical" evidence="6">
    <location>
        <begin position="514"/>
        <end position="534"/>
    </location>
</feature>
<protein>
    <submittedName>
        <fullName evidence="7">Uncharacterized protein</fullName>
    </submittedName>
</protein>
<feature type="transmembrane region" description="Helical" evidence="6">
    <location>
        <begin position="183"/>
        <end position="199"/>
    </location>
</feature>
<dbReference type="STRING" id="480418.GCA_000975265_02783"/>
<feature type="transmembrane region" description="Helical" evidence="6">
    <location>
        <begin position="113"/>
        <end position="130"/>
    </location>
</feature>
<feature type="transmembrane region" description="Helical" evidence="6">
    <location>
        <begin position="368"/>
        <end position="387"/>
    </location>
</feature>
<feature type="transmembrane region" description="Helical" evidence="6">
    <location>
        <begin position="279"/>
        <end position="299"/>
    </location>
</feature>
<feature type="transmembrane region" description="Helical" evidence="6">
    <location>
        <begin position="242"/>
        <end position="259"/>
    </location>
</feature>
<dbReference type="PATRIC" id="fig|480418.6.peg.4138"/>
<gene>
    <name evidence="7" type="ORF">MLPM_1998</name>
</gene>
<organism evidence="7 8">
    <name type="scientific">Mycobacterium lepromatosis</name>
    <dbReference type="NCBI Taxonomy" id="480418"/>
    <lineage>
        <taxon>Bacteria</taxon>
        <taxon>Bacillati</taxon>
        <taxon>Actinomycetota</taxon>
        <taxon>Actinomycetes</taxon>
        <taxon>Mycobacteriales</taxon>
        <taxon>Mycobacteriaceae</taxon>
        <taxon>Mycobacterium</taxon>
    </lineage>
</organism>
<dbReference type="EMBL" id="JRPY01000087">
    <property type="protein sequence ID" value="KJX74828.1"/>
    <property type="molecule type" value="Genomic_DNA"/>
</dbReference>
<feature type="transmembrane region" description="Helical" evidence="6">
    <location>
        <begin position="470"/>
        <end position="494"/>
    </location>
</feature>
<reference evidence="7 8" key="1">
    <citation type="journal article" date="2015" name="Proc. Natl. Acad. Sci. U.S.A.">
        <title>Insight into the evolution and origin of leprosy bacilli from the genome sequence of Mycobacterium lepromatosis.</title>
        <authorList>
            <person name="Singh P."/>
            <person name="Benjak A."/>
            <person name="Schuenemann V.J."/>
            <person name="Herbig A."/>
            <person name="Avanzi C."/>
            <person name="Busso P."/>
            <person name="Nieselt K."/>
            <person name="Krause J."/>
            <person name="Vera-Cabrera L."/>
            <person name="Cole S.T."/>
        </authorList>
    </citation>
    <scope>NUCLEOTIDE SEQUENCE [LARGE SCALE GENOMIC DNA]</scope>
    <source>
        <strain evidence="7 8">Mx1-22A</strain>
    </source>
</reference>
<name>A0A0F4EPK8_9MYCO</name>
<dbReference type="Pfam" id="PF09678">
    <property type="entry name" value="Caa3_CtaG"/>
    <property type="match status" value="1"/>
</dbReference>
<feature type="transmembrane region" description="Helical" evidence="6">
    <location>
        <begin position="437"/>
        <end position="458"/>
    </location>
</feature>